<dbReference type="OrthoDB" id="7224136at2"/>
<dbReference type="AlphaFoldDB" id="A0A6I4ULR6"/>
<comment type="caution">
    <text evidence="8">The sequence shown here is derived from an EMBL/GenBank/DDBJ whole genome shotgun (WGS) entry which is preliminary data.</text>
</comment>
<comment type="subcellular location">
    <subcellularLocation>
        <location evidence="1">Cell outer membrane</location>
    </subcellularLocation>
</comment>
<dbReference type="PANTHER" id="PTHR47234:SF1">
    <property type="entry name" value="TONB-DEPENDENT RECEPTOR"/>
    <property type="match status" value="1"/>
</dbReference>
<evidence type="ECO:0000256" key="2">
    <source>
        <dbReference type="ARBA" id="ARBA00023136"/>
    </source>
</evidence>
<keyword evidence="5" id="KW-0732">Signal</keyword>
<feature type="region of interest" description="Disordered" evidence="4">
    <location>
        <begin position="640"/>
        <end position="698"/>
    </location>
</feature>
<evidence type="ECO:0000259" key="6">
    <source>
        <dbReference type="Pfam" id="PF00593"/>
    </source>
</evidence>
<dbReference type="InterPro" id="IPR000531">
    <property type="entry name" value="Beta-barrel_TonB"/>
</dbReference>
<feature type="domain" description="TonB-dependent receptor-like beta-barrel" evidence="6">
    <location>
        <begin position="270"/>
        <end position="603"/>
    </location>
</feature>
<dbReference type="SUPFAM" id="SSF56935">
    <property type="entry name" value="Porins"/>
    <property type="match status" value="2"/>
</dbReference>
<dbReference type="PANTHER" id="PTHR47234">
    <property type="match status" value="1"/>
</dbReference>
<feature type="compositionally biased region" description="Low complexity" evidence="4">
    <location>
        <begin position="669"/>
        <end position="685"/>
    </location>
</feature>
<feature type="compositionally biased region" description="Low complexity" evidence="4">
    <location>
        <begin position="30"/>
        <end position="44"/>
    </location>
</feature>
<evidence type="ECO:0000256" key="4">
    <source>
        <dbReference type="SAM" id="MobiDB-lite"/>
    </source>
</evidence>
<accession>A0A6I4ULR6</accession>
<dbReference type="EMBL" id="JACICE010000002">
    <property type="protein sequence ID" value="MBB3776560.1"/>
    <property type="molecule type" value="Genomic_DNA"/>
</dbReference>
<proteinExistence type="predicted"/>
<dbReference type="Proteomes" id="UP000548685">
    <property type="component" value="Unassembled WGS sequence"/>
</dbReference>
<feature type="compositionally biased region" description="Gly residues" evidence="4">
    <location>
        <begin position="650"/>
        <end position="668"/>
    </location>
</feature>
<organism evidence="8 9">
    <name type="scientific">Erythrobacter ramosus</name>
    <dbReference type="NCBI Taxonomy" id="35811"/>
    <lineage>
        <taxon>Bacteria</taxon>
        <taxon>Pseudomonadati</taxon>
        <taxon>Pseudomonadota</taxon>
        <taxon>Alphaproteobacteria</taxon>
        <taxon>Sphingomonadales</taxon>
        <taxon>Erythrobacteraceae</taxon>
        <taxon>Erythrobacter/Porphyrobacter group</taxon>
        <taxon>Erythrobacter</taxon>
    </lineage>
</organism>
<dbReference type="EMBL" id="WTYB01000002">
    <property type="protein sequence ID" value="MXP38363.1"/>
    <property type="molecule type" value="Genomic_DNA"/>
</dbReference>
<reference evidence="8 9" key="1">
    <citation type="submission" date="2019-12" db="EMBL/GenBank/DDBJ databases">
        <title>Genomic-based taxomic classification of the family Erythrobacteraceae.</title>
        <authorList>
            <person name="Xu L."/>
        </authorList>
    </citation>
    <scope>NUCLEOTIDE SEQUENCE [LARGE SCALE GENOMIC DNA]</scope>
    <source>
        <strain evidence="8 9">JCM 10282</strain>
    </source>
</reference>
<name>A0A6I4ULR6_9SPHN</name>
<feature type="region of interest" description="Disordered" evidence="4">
    <location>
        <begin position="30"/>
        <end position="59"/>
    </location>
</feature>
<reference evidence="7 10" key="2">
    <citation type="submission" date="2020-08" db="EMBL/GenBank/DDBJ databases">
        <title>Genomic Encyclopedia of Type Strains, Phase IV (KMG-IV): sequencing the most valuable type-strain genomes for metagenomic binning, comparative biology and taxonomic classification.</title>
        <authorList>
            <person name="Goeker M."/>
        </authorList>
    </citation>
    <scope>NUCLEOTIDE SEQUENCE [LARGE SCALE GENOMIC DNA]</scope>
    <source>
        <strain evidence="7 10">DSM 8510</strain>
    </source>
</reference>
<keyword evidence="2" id="KW-0472">Membrane</keyword>
<evidence type="ECO:0000313" key="7">
    <source>
        <dbReference type="EMBL" id="MBB3776560.1"/>
    </source>
</evidence>
<feature type="compositionally biased region" description="Gly residues" evidence="4">
    <location>
        <begin position="686"/>
        <end position="696"/>
    </location>
</feature>
<dbReference type="Proteomes" id="UP000430021">
    <property type="component" value="Unassembled WGS sequence"/>
</dbReference>
<evidence type="ECO:0000313" key="8">
    <source>
        <dbReference type="EMBL" id="MXP38363.1"/>
    </source>
</evidence>
<evidence type="ECO:0000313" key="9">
    <source>
        <dbReference type="Proteomes" id="UP000430021"/>
    </source>
</evidence>
<evidence type="ECO:0000256" key="3">
    <source>
        <dbReference type="ARBA" id="ARBA00023237"/>
    </source>
</evidence>
<keyword evidence="10" id="KW-1185">Reference proteome</keyword>
<feature type="signal peptide" evidence="5">
    <location>
        <begin position="1"/>
        <end position="28"/>
    </location>
</feature>
<keyword evidence="3" id="KW-0998">Cell outer membrane</keyword>
<feature type="chain" id="PRO_5026239308" evidence="5">
    <location>
        <begin position="29"/>
        <end position="1059"/>
    </location>
</feature>
<dbReference type="RefSeq" id="WP_160760527.1">
    <property type="nucleotide sequence ID" value="NZ_BAAADZ010000010.1"/>
</dbReference>
<evidence type="ECO:0000313" key="10">
    <source>
        <dbReference type="Proteomes" id="UP000548685"/>
    </source>
</evidence>
<dbReference type="GO" id="GO:0009279">
    <property type="term" value="C:cell outer membrane"/>
    <property type="evidence" value="ECO:0007669"/>
    <property type="project" value="UniProtKB-SubCell"/>
</dbReference>
<dbReference type="InterPro" id="IPR036942">
    <property type="entry name" value="Beta-barrel_TonB_sf"/>
</dbReference>
<protein>
    <submittedName>
        <fullName evidence="8">TonB-dependent receptor</fullName>
    </submittedName>
</protein>
<sequence length="1059" mass="111686">MNLSPLSRAGLRAGTCAIALTLSLPLAAKETATAQPQPEPAAQPEQEDLDSASDTTTDGGEIVVRSGRLRGQLFVDQAPLLELDETAIAAEGVTSITDLIAQISARTGSARGRGGGGQPVILVNGIRIGSFREFANYPPEALARVEVFPEEVAQRFGFPPDRRVINLILKDNYSNRQVDLEYEMPSRGGYARNEQQLGILKIANGGRINANIEVQDTSILTEAERNVRQTDGSQSLVAGDPDQAEFRSLLADTFGVDANVSWAKAIVESGTSLSANLNYARDESRSLDGLNTVTLTSPTGTSALRTFGADTPLARRSSSDTVSAAGSINRPINAFRLTTTFDGSFSETETEIDRRLGTAQLQVFRDAAAAGTLAITGPLPTSADNGFDVALRRTITTETQATLEGPLAELPAGEVLATFDLGLDWRRIESSDTRSLTGAELTRRRLSTGANLVVPLTSGREEFLDGLGDFTLNLQAGLEDLSDFGLLGDWNAGITWKPTDGLDLSATYILREVAPSLSALGDPQVTNFNVPVFDFVRGETVLAEVLTGGNPTLPPETQRDWKFSANWELPFWKDSRLTVDYIMNRSDDVVSSFPQITTETEAAFPGRVTRDASGRVVRVDRRSVSFTETRADRLQFTFSTNGSIGAPAEGAGGRGGGGGGRFGGGGGAPAAAAPAAPTTGPAPQAGAGGPPAGGFGAPTAEQREQFMAFRARLCADDGQAFLEKLVAAIDSGADISAEFPGIDPARLAPMLARIRGADGKVDPARLAQFRTRICSIDPAMMGGGAPGAPAGTVSAAIPPQLAAFRERACGPDGTAAIAELVAKIDRGEDVSAELPGVDPAFIKMALDRSRLPDGTIPPEALAQFQQRFCAAAPPAQTPGGAPAAGGAPAGGPAFNPLGGRNFQGWRYFFNLTHTIELANEILIAPGLQPLDQLDGQATSAFGQPRHSSRLEAGLFGKGVGFRLSGIYTGTTRLDGGVGTSDLFFDDIATFNLRIFANLGEVTGKNEGLLKDFRVSLVADNVFDAQRKVRDSAGETPINYQPFVIDPLGLYLGIDLRKLF</sequence>
<evidence type="ECO:0000256" key="1">
    <source>
        <dbReference type="ARBA" id="ARBA00004442"/>
    </source>
</evidence>
<dbReference type="Gene3D" id="2.40.170.20">
    <property type="entry name" value="TonB-dependent receptor, beta-barrel domain"/>
    <property type="match status" value="2"/>
</dbReference>
<keyword evidence="8" id="KW-0675">Receptor</keyword>
<evidence type="ECO:0000256" key="5">
    <source>
        <dbReference type="SAM" id="SignalP"/>
    </source>
</evidence>
<gene>
    <name evidence="7" type="ORF">FHS52_002529</name>
    <name evidence="8" type="ORF">GRI59_07025</name>
</gene>
<dbReference type="Pfam" id="PF00593">
    <property type="entry name" value="TonB_dep_Rec_b-barrel"/>
    <property type="match status" value="1"/>
</dbReference>